<dbReference type="EMBL" id="JABBWK010000126">
    <property type="protein sequence ID" value="KAG1891681.1"/>
    <property type="molecule type" value="Genomic_DNA"/>
</dbReference>
<evidence type="ECO:0000256" key="1">
    <source>
        <dbReference type="SAM" id="MobiDB-lite"/>
    </source>
</evidence>
<feature type="non-terminal residue" evidence="4">
    <location>
        <position position="1"/>
    </location>
</feature>
<feature type="non-terminal residue" evidence="4">
    <location>
        <position position="82"/>
    </location>
</feature>
<keyword evidence="5" id="KW-1185">Reference proteome</keyword>
<proteinExistence type="predicted"/>
<name>A0AAD4DYA7_9AGAM</name>
<dbReference type="EMBL" id="JABBWK010000071">
    <property type="protein sequence ID" value="KAG1895109.1"/>
    <property type="molecule type" value="Genomic_DNA"/>
</dbReference>
<organism evidence="4 5">
    <name type="scientific">Suillus fuscotomentosus</name>
    <dbReference type="NCBI Taxonomy" id="1912939"/>
    <lineage>
        <taxon>Eukaryota</taxon>
        <taxon>Fungi</taxon>
        <taxon>Dikarya</taxon>
        <taxon>Basidiomycota</taxon>
        <taxon>Agaricomycotina</taxon>
        <taxon>Agaricomycetes</taxon>
        <taxon>Agaricomycetidae</taxon>
        <taxon>Boletales</taxon>
        <taxon>Suillineae</taxon>
        <taxon>Suillaceae</taxon>
        <taxon>Suillus</taxon>
    </lineage>
</organism>
<protein>
    <submittedName>
        <fullName evidence="4">Uncharacterized protein</fullName>
    </submittedName>
</protein>
<dbReference type="RefSeq" id="XP_041218157.1">
    <property type="nucleotide sequence ID" value="XM_041373283.1"/>
</dbReference>
<sequence length="82" mass="9119">PSDQGAKSWDPYSGDYVQGEIFPLGPGGNHYSQRERDGQHQPPPPEPRASSTGAYYKEGENEPTSRKRRKAVVPDDDSDYNP</sequence>
<dbReference type="EMBL" id="JABBWK010000071">
    <property type="protein sequence ID" value="KAG1895114.1"/>
    <property type="molecule type" value="Genomic_DNA"/>
</dbReference>
<dbReference type="AlphaFoldDB" id="A0AAD4DYA7"/>
<dbReference type="Proteomes" id="UP001195769">
    <property type="component" value="Unassembled WGS sequence"/>
</dbReference>
<gene>
    <name evidence="2" type="ORF">F5891DRAFT_890441</name>
    <name evidence="4" type="ORF">F5891DRAFT_891535</name>
    <name evidence="3" type="ORF">F5891DRAFT_891797</name>
</gene>
<evidence type="ECO:0000313" key="2">
    <source>
        <dbReference type="EMBL" id="KAG1891681.1"/>
    </source>
</evidence>
<accession>A0AAD4DYA7</accession>
<comment type="caution">
    <text evidence="4">The sequence shown here is derived from an EMBL/GenBank/DDBJ whole genome shotgun (WGS) entry which is preliminary data.</text>
</comment>
<dbReference type="GeneID" id="64667581"/>
<evidence type="ECO:0000313" key="4">
    <source>
        <dbReference type="EMBL" id="KAG1895114.1"/>
    </source>
</evidence>
<evidence type="ECO:0000313" key="3">
    <source>
        <dbReference type="EMBL" id="KAG1895109.1"/>
    </source>
</evidence>
<reference evidence="4" key="1">
    <citation type="journal article" date="2020" name="New Phytol.">
        <title>Comparative genomics reveals dynamic genome evolution in host specialist ectomycorrhizal fungi.</title>
        <authorList>
            <person name="Lofgren L.A."/>
            <person name="Nguyen N.H."/>
            <person name="Vilgalys R."/>
            <person name="Ruytinx J."/>
            <person name="Liao H.L."/>
            <person name="Branco S."/>
            <person name="Kuo A."/>
            <person name="LaButti K."/>
            <person name="Lipzen A."/>
            <person name="Andreopoulos W."/>
            <person name="Pangilinan J."/>
            <person name="Riley R."/>
            <person name="Hundley H."/>
            <person name="Na H."/>
            <person name="Barry K."/>
            <person name="Grigoriev I.V."/>
            <person name="Stajich J.E."/>
            <person name="Kennedy P.G."/>
        </authorList>
    </citation>
    <scope>NUCLEOTIDE SEQUENCE</scope>
    <source>
        <strain evidence="4">FC203</strain>
    </source>
</reference>
<feature type="region of interest" description="Disordered" evidence="1">
    <location>
        <begin position="1"/>
        <end position="82"/>
    </location>
</feature>
<evidence type="ECO:0000313" key="5">
    <source>
        <dbReference type="Proteomes" id="UP001195769"/>
    </source>
</evidence>